<reference evidence="2" key="1">
    <citation type="submission" date="2016-10" db="EMBL/GenBank/DDBJ databases">
        <authorList>
            <person name="Varghese N."/>
            <person name="Submissions S."/>
        </authorList>
    </citation>
    <scope>NUCLEOTIDE SEQUENCE [LARGE SCALE GENOMIC DNA]</scope>
    <source>
        <strain evidence="2">DSM 20524</strain>
    </source>
</reference>
<evidence type="ECO:0000313" key="1">
    <source>
        <dbReference type="EMBL" id="SES20651.1"/>
    </source>
</evidence>
<dbReference type="RefSeq" id="WP_092260153.1">
    <property type="nucleotide sequence ID" value="NZ_CP047199.1"/>
</dbReference>
<name>A0A1H9VGH3_9CORY</name>
<accession>A0A1H9VGH3</accession>
<dbReference type="EMBL" id="FOGQ01000012">
    <property type="protein sequence ID" value="SES20651.1"/>
    <property type="molecule type" value="Genomic_DNA"/>
</dbReference>
<proteinExistence type="predicted"/>
<sequence>MDLYELEHEFLQATDAWHSDDISNATLIDVGEQIVEKLRAIGGQDAETLAYRVRLGTLPARSLGHGMSHYTELKELLALHESDPARYPAHPNAAAGQQELVDADGKPLHDLLHGELHQIVNIPQDVNVPAETIMEALALADRYLSDDEARHIRITVLQVMDRADEVVGMLGSYLTPYDQLDDDADLSRWLHKHDVAAMAYLETSNWEYANLVLDEMAKAGSGTGYMPAVCFAESLIPMAEHTSLEKSVNRARHVLRNCAGCGGLRAAPMVQTATFLMLGGLNDKALALLEQTESTIEQPATVLNDLLHFFRAAVQMGSGDVRMPRFGSPRWQEAVGIDPQRVTCAELAEACAVPAYQQAEAFDRRNGTTTRVAFLNRTLSAPALEPHYFDETCLEGLAPLAQPPAYPRMDEDLDPDVQTIVDVFTTPRDDDEPYPELPDFMRDDDKYMRLRGEMMDDDQLRGEDAAQQLAAYADDPSLDPRLRSVIEVDLLNAARYLNRPVHATAMRALPTVTRLNPQFAVIMGMMLLMGLHSRNELRTPAAQAIGSYTAGLIACGYGNFTAGMRMDALLSQAGRLIEAKSALDDAARCLAADPDVVDDPQVARIDIARSSSLDLAALNNFAEAGAEAAQAAIVAHSIGDVDSTQILIAYAVDNYYYAGEYHTALDWYNRTQLETDPAPSAEAQFEVLAAGLRIVTLMDSEVFDQMWPSLSEMIKQPAQQWAEADENILFYNRLSRLVDDVSEPLARIGKLKEAREFTAWVAQHMTTAPHVSYQGDALVQQAAIFASSGMHHESALVLESLVQRAQAAGDLSTAQRGHAVLEFFAGKHAQAAGSIYTDALAANPINPA</sequence>
<organism evidence="1 2">
    <name type="scientific">Corynebacterium cystitidis DSM 20524</name>
    <dbReference type="NCBI Taxonomy" id="1121357"/>
    <lineage>
        <taxon>Bacteria</taxon>
        <taxon>Bacillati</taxon>
        <taxon>Actinomycetota</taxon>
        <taxon>Actinomycetes</taxon>
        <taxon>Mycobacteriales</taxon>
        <taxon>Corynebacteriaceae</taxon>
        <taxon>Corynebacterium</taxon>
    </lineage>
</organism>
<evidence type="ECO:0000313" key="2">
    <source>
        <dbReference type="Proteomes" id="UP000198929"/>
    </source>
</evidence>
<dbReference type="Proteomes" id="UP000198929">
    <property type="component" value="Unassembled WGS sequence"/>
</dbReference>
<protein>
    <submittedName>
        <fullName evidence="1">Uncharacterized protein</fullName>
    </submittedName>
</protein>
<gene>
    <name evidence="1" type="ORF">SAMN05661109_02220</name>
</gene>
<keyword evidence="2" id="KW-1185">Reference proteome</keyword>
<dbReference type="AlphaFoldDB" id="A0A1H9VGH3"/>